<sequence length="1252" mass="139084">MNSLIAVIFLITFLVSRSYSIIAPTVTTTYGPVSGTVTQLPTNKTVKSYLGIPFAQAKRFEDPVPPNKWTSTLHANATRSVCPQHVLQGAEYQRPLLNEEHCLMLSVYIPENATSGSRLAVMLWIHGGAFLSGDTLSFNGAVLATEGNVIVVVAAYRLAALGFLSSRSSGLRGNYGMMDQVEAMKWVNKNIGRYVKVIISPREKKMQSYNGPNIMKVRFRFGSILCCAYSLLTKLEVMITWLGRFFLRNLKFIWLKNLFSFGGDPDKVTIFGESAGGASVGLLMLSPLARGLFQNAIMQSGTAAVLWAAQERDEADSVARRFAKVLGCDESSLQECAKKKTFQEITDAQSQIYPKEHALTFCPVVDGYFLPDSPLKLLKAGNVSARNVMAGATRDDGSIFLAPIAGFVKALNVLNGISREVFKEQIKNRVWTRPQTEKSEDLLIYEYTDWSNVSDPIVLRKQFIHLLTDSYFKAPAVESANLLVKKQLPTYFYQLEIAPKINFGVPIPDWYGIFHGADIFYTFGFPLLSQKNLTTETEIRFSKKFMTLWSNFAKTGNPNSPTPLEITWPQYTAEREEYAGLGANLTVRSKMRPEKMALWNEFLPEQFLALEEPTTQSPKPATTEAMSDDNKDTLVLILAILTGVFGAVMYSFTVLPLMFMTFVVSRSHSTTAPIVTTTYGPVSGSVTKLPTNKTVKSYLGIPFAKAKRFEYPVPPDKWTSTLHANATRSVCPQPVTPLSQHLHSLFDEDCLRLSVYIPENESSSSGLAVMLWIHGGGFAGGDIIFYDGSLLATEGNVIVVAAAYRLGVLGFLSSNSGDLTGNYGMMDQIEAMRWVNKNIASFGGDPNKVTIFGESAGGISVGLLMLSPLTNGLYQNAILQSGTATAFFSYLERHEADSVARSFSQLVGCDFSSLKQCLKEKSVDEILEAQLKVLPKENVLPLGPVVDGYFLPDSPPKLLQAGKFNATNVIVGVTRDDGGVFVISIPGITKGLNISHGISRTLFKKEIRNRLWTRHQTKRITDLLIYEYTNWSNVSNPYVLREQFIHLFTDSFFKAPAVESAEFFVKKQVPTYFYQLEIAPKFVLGIPVPEDNGIYHGADIFYTFGFPLVTQKNQTSEIQVRFAKSFMTLWSNFAKTGNPNSPTPLEKTWPQYTAERKEYIGLGANLTVRSKMRPEKMALWNEFLPDQLVEEQTTESPKPSTTKAIPDDKKDKLVMILAILTGVFGAVGVILLVVLIVTCRKLPRHWRKELEL</sequence>
<dbReference type="InterPro" id="IPR002018">
    <property type="entry name" value="CarbesteraseB"/>
</dbReference>
<comment type="caution">
    <text evidence="6">The sequence shown here is derived from an EMBL/GenBank/DDBJ whole genome shotgun (WGS) entry which is preliminary data.</text>
</comment>
<dbReference type="InterPro" id="IPR019826">
    <property type="entry name" value="Carboxylesterase_B_AS"/>
</dbReference>
<dbReference type="Proteomes" id="UP001159405">
    <property type="component" value="Unassembled WGS sequence"/>
</dbReference>
<keyword evidence="2" id="KW-0378">Hydrolase</keyword>
<dbReference type="PROSITE" id="PS00122">
    <property type="entry name" value="CARBOXYLESTERASE_B_1"/>
    <property type="match status" value="2"/>
</dbReference>
<dbReference type="InterPro" id="IPR051093">
    <property type="entry name" value="Neuroligin/BSAL"/>
</dbReference>
<feature type="transmembrane region" description="Helical" evidence="3">
    <location>
        <begin position="228"/>
        <end position="247"/>
    </location>
</feature>
<keyword evidence="3" id="KW-1133">Transmembrane helix</keyword>
<dbReference type="Gene3D" id="3.40.50.1820">
    <property type="entry name" value="alpha/beta hydrolase"/>
    <property type="match status" value="2"/>
</dbReference>
<evidence type="ECO:0000259" key="5">
    <source>
        <dbReference type="Pfam" id="PF00135"/>
    </source>
</evidence>
<evidence type="ECO:0000313" key="7">
    <source>
        <dbReference type="Proteomes" id="UP001159405"/>
    </source>
</evidence>
<feature type="transmembrane region" description="Helical" evidence="3">
    <location>
        <begin position="1213"/>
        <end position="1238"/>
    </location>
</feature>
<feature type="transmembrane region" description="Helical" evidence="3">
    <location>
        <begin position="634"/>
        <end position="659"/>
    </location>
</feature>
<evidence type="ECO:0000313" key="6">
    <source>
        <dbReference type="EMBL" id="CAH3177074.1"/>
    </source>
</evidence>
<evidence type="ECO:0000256" key="3">
    <source>
        <dbReference type="SAM" id="Phobius"/>
    </source>
</evidence>
<proteinExistence type="inferred from homology"/>
<dbReference type="InterPro" id="IPR029058">
    <property type="entry name" value="AB_hydrolase_fold"/>
</dbReference>
<keyword evidence="3" id="KW-0472">Membrane</keyword>
<keyword evidence="3" id="KW-0812">Transmembrane</keyword>
<gene>
    <name evidence="6" type="ORF">PLOB_00018983</name>
</gene>
<reference evidence="6 7" key="1">
    <citation type="submission" date="2022-05" db="EMBL/GenBank/DDBJ databases">
        <authorList>
            <consortium name="Genoscope - CEA"/>
            <person name="William W."/>
        </authorList>
    </citation>
    <scope>NUCLEOTIDE SEQUENCE [LARGE SCALE GENOMIC DNA]</scope>
</reference>
<protein>
    <recommendedName>
        <fullName evidence="5">Carboxylesterase type B domain-containing protein</fullName>
    </recommendedName>
</protein>
<feature type="domain" description="Carboxylesterase type B" evidence="5">
    <location>
        <begin position="672"/>
        <end position="1180"/>
    </location>
</feature>
<organism evidence="6 7">
    <name type="scientific">Porites lobata</name>
    <dbReference type="NCBI Taxonomy" id="104759"/>
    <lineage>
        <taxon>Eukaryota</taxon>
        <taxon>Metazoa</taxon>
        <taxon>Cnidaria</taxon>
        <taxon>Anthozoa</taxon>
        <taxon>Hexacorallia</taxon>
        <taxon>Scleractinia</taxon>
        <taxon>Fungiina</taxon>
        <taxon>Poritidae</taxon>
        <taxon>Porites</taxon>
    </lineage>
</organism>
<keyword evidence="4" id="KW-0732">Signal</keyword>
<name>A0ABN8REL3_9CNID</name>
<dbReference type="EMBL" id="CALNXK010000220">
    <property type="protein sequence ID" value="CAH3177074.1"/>
    <property type="molecule type" value="Genomic_DNA"/>
</dbReference>
<dbReference type="Pfam" id="PF00135">
    <property type="entry name" value="COesterase"/>
    <property type="match status" value="3"/>
</dbReference>
<evidence type="ECO:0000256" key="1">
    <source>
        <dbReference type="ARBA" id="ARBA00005964"/>
    </source>
</evidence>
<dbReference type="PANTHER" id="PTHR43903">
    <property type="entry name" value="NEUROLIGIN"/>
    <property type="match status" value="1"/>
</dbReference>
<evidence type="ECO:0000256" key="2">
    <source>
        <dbReference type="ARBA" id="ARBA00022801"/>
    </source>
</evidence>
<keyword evidence="7" id="KW-1185">Reference proteome</keyword>
<dbReference type="SUPFAM" id="SSF53474">
    <property type="entry name" value="alpha/beta-Hydrolases"/>
    <property type="match status" value="3"/>
</dbReference>
<feature type="signal peptide" evidence="4">
    <location>
        <begin position="1"/>
        <end position="18"/>
    </location>
</feature>
<feature type="domain" description="Carboxylesterase type B" evidence="5">
    <location>
        <begin position="24"/>
        <end position="193"/>
    </location>
</feature>
<feature type="domain" description="Carboxylesterase type B" evidence="5">
    <location>
        <begin position="256"/>
        <end position="599"/>
    </location>
</feature>
<comment type="similarity">
    <text evidence="1">Belongs to the type-B carboxylesterase/lipase family.</text>
</comment>
<accession>A0ABN8REL3</accession>
<feature type="chain" id="PRO_5047006539" description="Carboxylesterase type B domain-containing protein" evidence="4">
    <location>
        <begin position="19"/>
        <end position="1252"/>
    </location>
</feature>
<evidence type="ECO:0000256" key="4">
    <source>
        <dbReference type="SAM" id="SignalP"/>
    </source>
</evidence>